<gene>
    <name evidence="2" type="primary">Acey_s0222.g2600</name>
    <name evidence="2" type="ORF">Y032_0222g2600</name>
</gene>
<comment type="caution">
    <text evidence="2">The sequence shown here is derived from an EMBL/GenBank/DDBJ whole genome shotgun (WGS) entry which is preliminary data.</text>
</comment>
<feature type="signal peptide" evidence="1">
    <location>
        <begin position="1"/>
        <end position="16"/>
    </location>
</feature>
<accession>A0A016SHV6</accession>
<evidence type="ECO:0000313" key="2">
    <source>
        <dbReference type="EMBL" id="EYB90190.1"/>
    </source>
</evidence>
<sequence length="83" mass="9483">MKCLLLLCTLLFCIESTNVSTAKLPNYAQTCFEFVDPKHHKLAYEDTTAFTQGEPNYDLNASLRLPRVKVLTPVQTKDRFARC</sequence>
<feature type="chain" id="PRO_5001489506" evidence="1">
    <location>
        <begin position="17"/>
        <end position="83"/>
    </location>
</feature>
<reference evidence="3" key="1">
    <citation type="journal article" date="2015" name="Nat. Genet.">
        <title>The genome and transcriptome of the zoonotic hookworm Ancylostoma ceylanicum identify infection-specific gene families.</title>
        <authorList>
            <person name="Schwarz E.M."/>
            <person name="Hu Y."/>
            <person name="Antoshechkin I."/>
            <person name="Miller M.M."/>
            <person name="Sternberg P.W."/>
            <person name="Aroian R.V."/>
        </authorList>
    </citation>
    <scope>NUCLEOTIDE SEQUENCE</scope>
    <source>
        <strain evidence="3">HY135</strain>
    </source>
</reference>
<dbReference type="AlphaFoldDB" id="A0A016SHV6"/>
<organism evidence="2 3">
    <name type="scientific">Ancylostoma ceylanicum</name>
    <dbReference type="NCBI Taxonomy" id="53326"/>
    <lineage>
        <taxon>Eukaryota</taxon>
        <taxon>Metazoa</taxon>
        <taxon>Ecdysozoa</taxon>
        <taxon>Nematoda</taxon>
        <taxon>Chromadorea</taxon>
        <taxon>Rhabditida</taxon>
        <taxon>Rhabditina</taxon>
        <taxon>Rhabditomorpha</taxon>
        <taxon>Strongyloidea</taxon>
        <taxon>Ancylostomatidae</taxon>
        <taxon>Ancylostomatinae</taxon>
        <taxon>Ancylostoma</taxon>
    </lineage>
</organism>
<proteinExistence type="predicted"/>
<dbReference type="Proteomes" id="UP000024635">
    <property type="component" value="Unassembled WGS sequence"/>
</dbReference>
<name>A0A016SHV6_9BILA</name>
<keyword evidence="3" id="KW-1185">Reference proteome</keyword>
<dbReference type="EMBL" id="JARK01001558">
    <property type="protein sequence ID" value="EYB90190.1"/>
    <property type="molecule type" value="Genomic_DNA"/>
</dbReference>
<keyword evidence="1" id="KW-0732">Signal</keyword>
<evidence type="ECO:0000313" key="3">
    <source>
        <dbReference type="Proteomes" id="UP000024635"/>
    </source>
</evidence>
<evidence type="ECO:0000256" key="1">
    <source>
        <dbReference type="SAM" id="SignalP"/>
    </source>
</evidence>
<protein>
    <submittedName>
        <fullName evidence="2">Uncharacterized protein</fullName>
    </submittedName>
</protein>
<dbReference type="OrthoDB" id="10527052at2759"/>